<sequence>RPVRERPTNGYIATGTHSRVGWYVATDSFAGRWKKKSGFSSGCVNPSSNQRPTMAQVVMELNECVALEIARRQGSQEIYSKDSVVTLVSLLLQSLPREPDNLKIYSDFAHLPGFPSSFGKFSNRENHIYFPPPLWLNPRRVQPPTTSEGPPLLPEDHIMEANLTLAGENRACSVLTYGT</sequence>
<evidence type="ECO:0000313" key="1">
    <source>
        <dbReference type="EMBL" id="KAF2593072.1"/>
    </source>
</evidence>
<organism evidence="1">
    <name type="scientific">Brassica cretica</name>
    <name type="common">Mustard</name>
    <dbReference type="NCBI Taxonomy" id="69181"/>
    <lineage>
        <taxon>Eukaryota</taxon>
        <taxon>Viridiplantae</taxon>
        <taxon>Streptophyta</taxon>
        <taxon>Embryophyta</taxon>
        <taxon>Tracheophyta</taxon>
        <taxon>Spermatophyta</taxon>
        <taxon>Magnoliopsida</taxon>
        <taxon>eudicotyledons</taxon>
        <taxon>Gunneridae</taxon>
        <taxon>Pentapetalae</taxon>
        <taxon>rosids</taxon>
        <taxon>malvids</taxon>
        <taxon>Brassicales</taxon>
        <taxon>Brassicaceae</taxon>
        <taxon>Brassiceae</taxon>
        <taxon>Brassica</taxon>
    </lineage>
</organism>
<feature type="non-terminal residue" evidence="1">
    <location>
        <position position="1"/>
    </location>
</feature>
<accession>A0A8S9KG93</accession>
<reference evidence="1" key="1">
    <citation type="submission" date="2019-12" db="EMBL/GenBank/DDBJ databases">
        <title>Genome sequencing and annotation of Brassica cretica.</title>
        <authorList>
            <person name="Studholme D.J."/>
            <person name="Sarris P.F."/>
        </authorList>
    </citation>
    <scope>NUCLEOTIDE SEQUENCE</scope>
    <source>
        <strain evidence="1">PFS-102/07</strain>
        <tissue evidence="1">Leaf</tissue>
    </source>
</reference>
<proteinExistence type="predicted"/>
<dbReference type="EMBL" id="QGKY02000164">
    <property type="protein sequence ID" value="KAF2593072.1"/>
    <property type="molecule type" value="Genomic_DNA"/>
</dbReference>
<gene>
    <name evidence="1" type="ORF">F2Q70_00043150</name>
</gene>
<protein>
    <submittedName>
        <fullName evidence="1">Uncharacterized protein</fullName>
    </submittedName>
</protein>
<comment type="caution">
    <text evidence="1">The sequence shown here is derived from an EMBL/GenBank/DDBJ whole genome shotgun (WGS) entry which is preliminary data.</text>
</comment>
<name>A0A8S9KG93_BRACR</name>
<dbReference type="AlphaFoldDB" id="A0A8S9KG93"/>